<evidence type="ECO:0000313" key="1">
    <source>
        <dbReference type="EMBL" id="KAF1389740.1"/>
    </source>
</evidence>
<proteinExistence type="predicted"/>
<sequence length="132" mass="14381">MLGMVHMWNLEISGNLGSVFPDSSTALWTCRCSTDEKADGLQGGGHAPAGPPERHHDAIAPRCAASHTVLAPAVMDARRHHCCPAPSEGRRSPSRCFPAERRLLLLVCFRENGLEEFRTPPLLCSQCPQDPI</sequence>
<comment type="caution">
    <text evidence="1">The sequence shown here is derived from an EMBL/GenBank/DDBJ whole genome shotgun (WGS) entry which is preliminary data.</text>
</comment>
<dbReference type="Proteomes" id="UP000465112">
    <property type="component" value="Chromosome 6"/>
</dbReference>
<accession>A0A6A5F825</accession>
<gene>
    <name evidence="1" type="ORF">PFLUV_G00076650</name>
</gene>
<reference evidence="1 2" key="1">
    <citation type="submission" date="2019-06" db="EMBL/GenBank/DDBJ databases">
        <title>A chromosome-scale genome assembly of the European perch, Perca fluviatilis.</title>
        <authorList>
            <person name="Roques C."/>
            <person name="Zahm M."/>
            <person name="Cabau C."/>
            <person name="Klopp C."/>
            <person name="Bouchez O."/>
            <person name="Donnadieu C."/>
            <person name="Kuhl H."/>
            <person name="Gislard M."/>
            <person name="Guendouz S."/>
            <person name="Journot L."/>
            <person name="Haffray P."/>
            <person name="Bestin A."/>
            <person name="Morvezen R."/>
            <person name="Feron R."/>
            <person name="Wen M."/>
            <person name="Jouanno E."/>
            <person name="Herpin A."/>
            <person name="Schartl M."/>
            <person name="Postlethwait J."/>
            <person name="Schaerlinger B."/>
            <person name="Chardard D."/>
            <person name="Lecocq T."/>
            <person name="Poncet C."/>
            <person name="Jaffrelo L."/>
            <person name="Lampietro C."/>
            <person name="Guiguen Y."/>
        </authorList>
    </citation>
    <scope>NUCLEOTIDE SEQUENCE [LARGE SCALE GENOMIC DNA]</scope>
    <source>
        <tissue evidence="1">Blood</tissue>
    </source>
</reference>
<name>A0A6A5F825_PERFL</name>
<keyword evidence="2" id="KW-1185">Reference proteome</keyword>
<dbReference type="EMBL" id="VHII01000006">
    <property type="protein sequence ID" value="KAF1389740.1"/>
    <property type="molecule type" value="Genomic_DNA"/>
</dbReference>
<organism evidence="1 2">
    <name type="scientific">Perca fluviatilis</name>
    <name type="common">European perch</name>
    <dbReference type="NCBI Taxonomy" id="8168"/>
    <lineage>
        <taxon>Eukaryota</taxon>
        <taxon>Metazoa</taxon>
        <taxon>Chordata</taxon>
        <taxon>Craniata</taxon>
        <taxon>Vertebrata</taxon>
        <taxon>Euteleostomi</taxon>
        <taxon>Actinopterygii</taxon>
        <taxon>Neopterygii</taxon>
        <taxon>Teleostei</taxon>
        <taxon>Neoteleostei</taxon>
        <taxon>Acanthomorphata</taxon>
        <taxon>Eupercaria</taxon>
        <taxon>Perciformes</taxon>
        <taxon>Percoidei</taxon>
        <taxon>Percidae</taxon>
        <taxon>Percinae</taxon>
        <taxon>Perca</taxon>
    </lineage>
</organism>
<protein>
    <submittedName>
        <fullName evidence="1">Uncharacterized protein</fullName>
    </submittedName>
</protein>
<dbReference type="AlphaFoldDB" id="A0A6A5F825"/>
<evidence type="ECO:0000313" key="2">
    <source>
        <dbReference type="Proteomes" id="UP000465112"/>
    </source>
</evidence>